<feature type="domain" description="Transcriptional regulator TetR C-terminal Firmicutes type" evidence="1">
    <location>
        <begin position="2"/>
        <end position="42"/>
    </location>
</feature>
<dbReference type="InterPro" id="IPR039532">
    <property type="entry name" value="TetR_C_Firmicutes"/>
</dbReference>
<protein>
    <recommendedName>
        <fullName evidence="1">Transcriptional regulator TetR C-terminal Firmicutes type domain-containing protein</fullName>
    </recommendedName>
</protein>
<gene>
    <name evidence="2" type="ORF">SDC9_135655</name>
</gene>
<evidence type="ECO:0000313" key="2">
    <source>
        <dbReference type="EMBL" id="MPM88551.1"/>
    </source>
</evidence>
<reference evidence="2" key="1">
    <citation type="submission" date="2019-08" db="EMBL/GenBank/DDBJ databases">
        <authorList>
            <person name="Kucharzyk K."/>
            <person name="Murdoch R.W."/>
            <person name="Higgins S."/>
            <person name="Loffler F."/>
        </authorList>
    </citation>
    <scope>NUCLEOTIDE SEQUENCE</scope>
</reference>
<proteinExistence type="predicted"/>
<sequence>MSKDELELYAEFYVSGIIATYLKWLKNEVNLTETEVVNILSTASFYGFQKLLQKND</sequence>
<organism evidence="2">
    <name type="scientific">bioreactor metagenome</name>
    <dbReference type="NCBI Taxonomy" id="1076179"/>
    <lineage>
        <taxon>unclassified sequences</taxon>
        <taxon>metagenomes</taxon>
        <taxon>ecological metagenomes</taxon>
    </lineage>
</organism>
<comment type="caution">
    <text evidence="2">The sequence shown here is derived from an EMBL/GenBank/DDBJ whole genome shotgun (WGS) entry which is preliminary data.</text>
</comment>
<evidence type="ECO:0000259" key="1">
    <source>
        <dbReference type="Pfam" id="PF14278"/>
    </source>
</evidence>
<accession>A0A645DH30</accession>
<dbReference type="EMBL" id="VSSQ01036154">
    <property type="protein sequence ID" value="MPM88551.1"/>
    <property type="molecule type" value="Genomic_DNA"/>
</dbReference>
<dbReference type="AlphaFoldDB" id="A0A645DH30"/>
<dbReference type="Pfam" id="PF14278">
    <property type="entry name" value="TetR_C_8"/>
    <property type="match status" value="1"/>
</dbReference>
<name>A0A645DH30_9ZZZZ</name>